<feature type="region of interest" description="Disordered" evidence="7">
    <location>
        <begin position="481"/>
        <end position="519"/>
    </location>
</feature>
<comment type="caution">
    <text evidence="9">The sequence shown here is derived from an EMBL/GenBank/DDBJ whole genome shotgun (WGS) entry which is preliminary data.</text>
</comment>
<keyword evidence="3 5" id="KW-0371">Homeobox</keyword>
<evidence type="ECO:0000256" key="6">
    <source>
        <dbReference type="RuleBase" id="RU000682"/>
    </source>
</evidence>
<dbReference type="GO" id="GO:0000981">
    <property type="term" value="F:DNA-binding transcription factor activity, RNA polymerase II-specific"/>
    <property type="evidence" value="ECO:0007669"/>
    <property type="project" value="InterPro"/>
</dbReference>
<feature type="DNA-binding region" description="Homeobox" evidence="5">
    <location>
        <begin position="186"/>
        <end position="245"/>
    </location>
</feature>
<dbReference type="InterPro" id="IPR050460">
    <property type="entry name" value="Distal-less_Homeobox_TF"/>
</dbReference>
<dbReference type="AlphaFoldDB" id="A0AAN8ZZ01"/>
<feature type="compositionally biased region" description="Low complexity" evidence="7">
    <location>
        <begin position="80"/>
        <end position="92"/>
    </location>
</feature>
<dbReference type="SMART" id="SM00389">
    <property type="entry name" value="HOX"/>
    <property type="match status" value="1"/>
</dbReference>
<evidence type="ECO:0000256" key="4">
    <source>
        <dbReference type="ARBA" id="ARBA00023242"/>
    </source>
</evidence>
<dbReference type="InterPro" id="IPR020479">
    <property type="entry name" value="HD_metazoa"/>
</dbReference>
<dbReference type="GO" id="GO:0000978">
    <property type="term" value="F:RNA polymerase II cis-regulatory region sequence-specific DNA binding"/>
    <property type="evidence" value="ECO:0007669"/>
    <property type="project" value="TreeGrafter"/>
</dbReference>
<evidence type="ECO:0000313" key="10">
    <source>
        <dbReference type="Proteomes" id="UP001381693"/>
    </source>
</evidence>
<dbReference type="PRINTS" id="PR00031">
    <property type="entry name" value="HTHREPRESSR"/>
</dbReference>
<comment type="subcellular location">
    <subcellularLocation>
        <location evidence="1 5 6">Nucleus</location>
    </subcellularLocation>
</comment>
<gene>
    <name evidence="9" type="primary">DLX2</name>
    <name evidence="9" type="ORF">SK128_028283</name>
</gene>
<evidence type="ECO:0000256" key="2">
    <source>
        <dbReference type="ARBA" id="ARBA00023125"/>
    </source>
</evidence>
<evidence type="ECO:0000256" key="3">
    <source>
        <dbReference type="ARBA" id="ARBA00023155"/>
    </source>
</evidence>
<dbReference type="Pfam" id="PF00046">
    <property type="entry name" value="Homeodomain"/>
    <property type="match status" value="1"/>
</dbReference>
<evidence type="ECO:0000256" key="5">
    <source>
        <dbReference type="PROSITE-ProRule" id="PRU00108"/>
    </source>
</evidence>
<dbReference type="CDD" id="cd00086">
    <property type="entry name" value="homeodomain"/>
    <property type="match status" value="1"/>
</dbReference>
<sequence>MSVVQGPQQIGMDTLDDIKPPDEGEEDEEKEVVVIGGKITNEEKSTAPLTQQKLQTDHQTQHQSRKLQEIQYQFHKEEPQLSSQQEQLVQKQQCHEPYQQNRSNLSHHPMDYQLPQGHPSYFQYSPLQYQPFGNGTAGGPAVMMSSPTVNSPEITPHISYLNMENCKNYQGSYHQHGGGGGSSTTTRKARSSYTSLQLLQLNRRFQRSMYLAQNERGELAAMVGLTETQVKIWFQNRRSKYKKLFRAANMKLKPDYDEDEFASSPPTKRKYFHRRSKTTSPSNPWPHRTSCRLKESSAPVNSSYADFNTFSMPFNRCGFQGFPIITKNNANTLPEMCGGELDAKFDLPTDVNHQALVDANSLNVSDSYQGTNSIYWKPFDLCTNAGPLQDAPTSPTDSAPQISISTGNFQNYHDSTSFGIPLPVVVPDVYCSRNSRDSAESLESIIPHTEEQGDTSKFCLDITQVGDEAETVIQNDATFKEVSSGGSSIPSPQVFSPDTQTCQTPSIPTEDRSSSQSLGLQSEACTSNIDDFNALRSSCNFGVSSVIGFFADRSPDQEEGKCPNVITFKETMEASHDVKDNLQYEQFEDGLEYKASPELESGTVVAEYSSVHAYDDPNFLKFGDCNIVQGLFSQQPYQSENSYEQKVKDCVDTTCLNQQVAASNENSMKMSEIEGNAFGNPPPTSVYTTTVSQSSTPMLINPITLFTEGEVCDDPLNYINDSTEFCTLDLASLHKTN</sequence>
<dbReference type="SUPFAM" id="SSF46689">
    <property type="entry name" value="Homeodomain-like"/>
    <property type="match status" value="1"/>
</dbReference>
<reference evidence="9 10" key="1">
    <citation type="submission" date="2023-11" db="EMBL/GenBank/DDBJ databases">
        <title>Halocaridina rubra genome assembly.</title>
        <authorList>
            <person name="Smith C."/>
        </authorList>
    </citation>
    <scope>NUCLEOTIDE SEQUENCE [LARGE SCALE GENOMIC DNA]</scope>
    <source>
        <strain evidence="9">EP-1</strain>
        <tissue evidence="9">Whole</tissue>
    </source>
</reference>
<dbReference type="Gene3D" id="1.10.10.60">
    <property type="entry name" value="Homeodomain-like"/>
    <property type="match status" value="1"/>
</dbReference>
<keyword evidence="10" id="KW-1185">Reference proteome</keyword>
<proteinExistence type="predicted"/>
<dbReference type="PANTHER" id="PTHR24327">
    <property type="entry name" value="HOMEOBOX PROTEIN"/>
    <property type="match status" value="1"/>
</dbReference>
<feature type="compositionally biased region" description="Polar residues" evidence="7">
    <location>
        <begin position="484"/>
        <end position="507"/>
    </location>
</feature>
<dbReference type="PRINTS" id="PR00024">
    <property type="entry name" value="HOMEOBOX"/>
</dbReference>
<dbReference type="InterPro" id="IPR009057">
    <property type="entry name" value="Homeodomain-like_sf"/>
</dbReference>
<feature type="region of interest" description="Disordered" evidence="7">
    <location>
        <begin position="256"/>
        <end position="291"/>
    </location>
</feature>
<dbReference type="PROSITE" id="PS50071">
    <property type="entry name" value="HOMEOBOX_2"/>
    <property type="match status" value="1"/>
</dbReference>
<dbReference type="Proteomes" id="UP001381693">
    <property type="component" value="Unassembled WGS sequence"/>
</dbReference>
<evidence type="ECO:0000256" key="7">
    <source>
        <dbReference type="SAM" id="MobiDB-lite"/>
    </source>
</evidence>
<dbReference type="InterPro" id="IPR000047">
    <property type="entry name" value="HTH_motif"/>
</dbReference>
<keyword evidence="4 5" id="KW-0539">Nucleus</keyword>
<evidence type="ECO:0000313" key="9">
    <source>
        <dbReference type="EMBL" id="KAK7073956.1"/>
    </source>
</evidence>
<dbReference type="InterPro" id="IPR017970">
    <property type="entry name" value="Homeobox_CS"/>
</dbReference>
<dbReference type="GO" id="GO:0005634">
    <property type="term" value="C:nucleus"/>
    <property type="evidence" value="ECO:0007669"/>
    <property type="project" value="UniProtKB-SubCell"/>
</dbReference>
<dbReference type="EMBL" id="JAXCGZ010011911">
    <property type="protein sequence ID" value="KAK7073956.1"/>
    <property type="molecule type" value="Genomic_DNA"/>
</dbReference>
<dbReference type="InterPro" id="IPR001356">
    <property type="entry name" value="HD"/>
</dbReference>
<name>A0AAN8ZZ01_HALRR</name>
<feature type="compositionally biased region" description="Basic residues" evidence="7">
    <location>
        <begin position="267"/>
        <end position="277"/>
    </location>
</feature>
<evidence type="ECO:0000259" key="8">
    <source>
        <dbReference type="PROSITE" id="PS50071"/>
    </source>
</evidence>
<organism evidence="9 10">
    <name type="scientific">Halocaridina rubra</name>
    <name type="common">Hawaiian red shrimp</name>
    <dbReference type="NCBI Taxonomy" id="373956"/>
    <lineage>
        <taxon>Eukaryota</taxon>
        <taxon>Metazoa</taxon>
        <taxon>Ecdysozoa</taxon>
        <taxon>Arthropoda</taxon>
        <taxon>Crustacea</taxon>
        <taxon>Multicrustacea</taxon>
        <taxon>Malacostraca</taxon>
        <taxon>Eumalacostraca</taxon>
        <taxon>Eucarida</taxon>
        <taxon>Decapoda</taxon>
        <taxon>Pleocyemata</taxon>
        <taxon>Caridea</taxon>
        <taxon>Atyoidea</taxon>
        <taxon>Atyidae</taxon>
        <taxon>Halocaridina</taxon>
    </lineage>
</organism>
<feature type="domain" description="Homeobox" evidence="8">
    <location>
        <begin position="184"/>
        <end position="244"/>
    </location>
</feature>
<keyword evidence="2 5" id="KW-0238">DNA-binding</keyword>
<dbReference type="PROSITE" id="PS00027">
    <property type="entry name" value="HOMEOBOX_1"/>
    <property type="match status" value="1"/>
</dbReference>
<evidence type="ECO:0000256" key="1">
    <source>
        <dbReference type="ARBA" id="ARBA00004123"/>
    </source>
</evidence>
<feature type="region of interest" description="Disordered" evidence="7">
    <location>
        <begin position="1"/>
        <end position="107"/>
    </location>
</feature>
<protein>
    <submittedName>
        <fullName evidence="9">Homeobox protein DLX-2</fullName>
    </submittedName>
</protein>
<dbReference type="PANTHER" id="PTHR24327:SF81">
    <property type="entry name" value="HOMEOTIC PROTEIN DISTAL-LESS-RELATED"/>
    <property type="match status" value="1"/>
</dbReference>
<accession>A0AAN8ZZ01</accession>